<protein>
    <submittedName>
        <fullName evidence="1">Uncharacterized protein</fullName>
    </submittedName>
</protein>
<reference evidence="1" key="1">
    <citation type="journal article" date="2019" name="bioRxiv">
        <title>The Genome of the Zebra Mussel, Dreissena polymorpha: A Resource for Invasive Species Research.</title>
        <authorList>
            <person name="McCartney M.A."/>
            <person name="Auch B."/>
            <person name="Kono T."/>
            <person name="Mallez S."/>
            <person name="Zhang Y."/>
            <person name="Obille A."/>
            <person name="Becker A."/>
            <person name="Abrahante J.E."/>
            <person name="Garbe J."/>
            <person name="Badalamenti J.P."/>
            <person name="Herman A."/>
            <person name="Mangelson H."/>
            <person name="Liachko I."/>
            <person name="Sullivan S."/>
            <person name="Sone E.D."/>
            <person name="Koren S."/>
            <person name="Silverstein K.A.T."/>
            <person name="Beckman K.B."/>
            <person name="Gohl D.M."/>
        </authorList>
    </citation>
    <scope>NUCLEOTIDE SEQUENCE</scope>
    <source>
        <strain evidence="1">Duluth1</strain>
        <tissue evidence="1">Whole animal</tissue>
    </source>
</reference>
<evidence type="ECO:0000313" key="1">
    <source>
        <dbReference type="EMBL" id="KAH3868023.1"/>
    </source>
</evidence>
<name>A0A9D4M222_DREPO</name>
<reference evidence="1" key="2">
    <citation type="submission" date="2020-11" db="EMBL/GenBank/DDBJ databases">
        <authorList>
            <person name="McCartney M.A."/>
            <person name="Auch B."/>
            <person name="Kono T."/>
            <person name="Mallez S."/>
            <person name="Becker A."/>
            <person name="Gohl D.M."/>
            <person name="Silverstein K.A.T."/>
            <person name="Koren S."/>
            <person name="Bechman K.B."/>
            <person name="Herman A."/>
            <person name="Abrahante J.E."/>
            <person name="Garbe J."/>
        </authorList>
    </citation>
    <scope>NUCLEOTIDE SEQUENCE</scope>
    <source>
        <strain evidence="1">Duluth1</strain>
        <tissue evidence="1">Whole animal</tissue>
    </source>
</reference>
<keyword evidence="2" id="KW-1185">Reference proteome</keyword>
<proteinExistence type="predicted"/>
<organism evidence="1 2">
    <name type="scientific">Dreissena polymorpha</name>
    <name type="common">Zebra mussel</name>
    <name type="synonym">Mytilus polymorpha</name>
    <dbReference type="NCBI Taxonomy" id="45954"/>
    <lineage>
        <taxon>Eukaryota</taxon>
        <taxon>Metazoa</taxon>
        <taxon>Spiralia</taxon>
        <taxon>Lophotrochozoa</taxon>
        <taxon>Mollusca</taxon>
        <taxon>Bivalvia</taxon>
        <taxon>Autobranchia</taxon>
        <taxon>Heteroconchia</taxon>
        <taxon>Euheterodonta</taxon>
        <taxon>Imparidentia</taxon>
        <taxon>Neoheterodontei</taxon>
        <taxon>Myida</taxon>
        <taxon>Dreissenoidea</taxon>
        <taxon>Dreissenidae</taxon>
        <taxon>Dreissena</taxon>
    </lineage>
</organism>
<comment type="caution">
    <text evidence="1">The sequence shown here is derived from an EMBL/GenBank/DDBJ whole genome shotgun (WGS) entry which is preliminary data.</text>
</comment>
<accession>A0A9D4M222</accession>
<gene>
    <name evidence="1" type="ORF">DPMN_031160</name>
</gene>
<dbReference type="AlphaFoldDB" id="A0A9D4M222"/>
<dbReference type="EMBL" id="JAIWYP010000002">
    <property type="protein sequence ID" value="KAH3868023.1"/>
    <property type="molecule type" value="Genomic_DNA"/>
</dbReference>
<sequence>MFCGFERRPHDVHGDLTATRPRPYYDYCVLKQNAVKTPDFGDHFEHEQLLASSLRPLASLRRLWCPHCDLGRRKDAIRTTVRCDGGIMR</sequence>
<dbReference type="Proteomes" id="UP000828390">
    <property type="component" value="Unassembled WGS sequence"/>
</dbReference>
<evidence type="ECO:0000313" key="2">
    <source>
        <dbReference type="Proteomes" id="UP000828390"/>
    </source>
</evidence>